<name>A0A420IQ99_9PEZI</name>
<evidence type="ECO:0000313" key="2">
    <source>
        <dbReference type="Proteomes" id="UP000285326"/>
    </source>
</evidence>
<reference evidence="1 2" key="1">
    <citation type="journal article" date="2018" name="BMC Genomics">
        <title>Comparative genome analyses reveal sequence features reflecting distinct modes of host-adaptation between dicot and monocot powdery mildew.</title>
        <authorList>
            <person name="Wu Y."/>
            <person name="Ma X."/>
            <person name="Pan Z."/>
            <person name="Kale S.D."/>
            <person name="Song Y."/>
            <person name="King H."/>
            <person name="Zhang Q."/>
            <person name="Presley C."/>
            <person name="Deng X."/>
            <person name="Wei C.I."/>
            <person name="Xiao S."/>
        </authorList>
    </citation>
    <scope>NUCLEOTIDE SEQUENCE [LARGE SCALE GENOMIC DNA]</scope>
    <source>
        <strain evidence="1">UMSG1</strain>
    </source>
</reference>
<accession>A0A420IQ99</accession>
<protein>
    <submittedName>
        <fullName evidence="1">Putative eka-like protein</fullName>
    </submittedName>
</protein>
<gene>
    <name evidence="1" type="ORF">GcM1_225065</name>
</gene>
<dbReference type="AlphaFoldDB" id="A0A420IQ99"/>
<comment type="caution">
    <text evidence="1">The sequence shown here is derived from an EMBL/GenBank/DDBJ whole genome shotgun (WGS) entry which is preliminary data.</text>
</comment>
<sequence>MKWAEWNGSTKNFASWLQHNRSKLRKDVDSLPDNEGICAEIFATVPDFKRSRVLEWHKIGGPDRSWDLYAFLDHIKLRFEDKESRKKSAQRLSKLRQGKYQCFAEYLQDFEVLLGKAEGMGLPDYLKIKRLEESLSSKFKSCVVPLALPENYDAWVIKVTRIANRYEAMTDWYPRNVKADDKQSYFTGEEQANKVDVRTLAQEGRPVVVREGDKIMSGINKIQALIASLQNVKSINSHYPKRRLPVAPWRIKEEYEKLRQDGKCVRCCQTGHA</sequence>
<dbReference type="Proteomes" id="UP000285326">
    <property type="component" value="Unassembled WGS sequence"/>
</dbReference>
<proteinExistence type="predicted"/>
<dbReference type="EMBL" id="MCBS01022526">
    <property type="protein sequence ID" value="RKF76704.1"/>
    <property type="molecule type" value="Genomic_DNA"/>
</dbReference>
<organism evidence="1 2">
    <name type="scientific">Golovinomyces cichoracearum</name>
    <dbReference type="NCBI Taxonomy" id="62708"/>
    <lineage>
        <taxon>Eukaryota</taxon>
        <taxon>Fungi</taxon>
        <taxon>Dikarya</taxon>
        <taxon>Ascomycota</taxon>
        <taxon>Pezizomycotina</taxon>
        <taxon>Leotiomycetes</taxon>
        <taxon>Erysiphales</taxon>
        <taxon>Erysiphaceae</taxon>
        <taxon>Golovinomyces</taxon>
    </lineage>
</organism>
<evidence type="ECO:0000313" key="1">
    <source>
        <dbReference type="EMBL" id="RKF76704.1"/>
    </source>
</evidence>